<proteinExistence type="predicted"/>
<dbReference type="EMBL" id="FWFW01000009">
    <property type="protein sequence ID" value="SLN54516.1"/>
    <property type="molecule type" value="Genomic_DNA"/>
</dbReference>
<name>A0A1Y5T3A0_9RHOB</name>
<dbReference type="STRING" id="658057.SAMN04488032_109119"/>
<evidence type="ECO:0000313" key="2">
    <source>
        <dbReference type="EMBL" id="SLN54516.1"/>
    </source>
</evidence>
<organism evidence="2 3">
    <name type="scientific">Pacificibacter marinus</name>
    <dbReference type="NCBI Taxonomy" id="658057"/>
    <lineage>
        <taxon>Bacteria</taxon>
        <taxon>Pseudomonadati</taxon>
        <taxon>Pseudomonadota</taxon>
        <taxon>Alphaproteobacteria</taxon>
        <taxon>Rhodobacterales</taxon>
        <taxon>Roseobacteraceae</taxon>
        <taxon>Pacificibacter</taxon>
    </lineage>
</organism>
<dbReference type="GO" id="GO:0016747">
    <property type="term" value="F:acyltransferase activity, transferring groups other than amino-acyl groups"/>
    <property type="evidence" value="ECO:0007669"/>
    <property type="project" value="InterPro"/>
</dbReference>
<dbReference type="AlphaFoldDB" id="A0A1Y5T3A0"/>
<accession>A0A1Y5T3A0</accession>
<evidence type="ECO:0000313" key="3">
    <source>
        <dbReference type="Proteomes" id="UP000193307"/>
    </source>
</evidence>
<sequence length="185" mass="20031">MKLDHTIVRDIAVTQVPIKADRFTLRAPKTSDVGLLSLYAGDKRVAMASRSLPHPLPPGATEAFIARSLDPKVELHTYILDGETAGLSEVLGVMQLKPLERGQSEVSFWVAPSFWGTGIASSALNALVAANPLGDKTMFAEIFQDNQASARVVTNAGFEYLGDAETFSVARGARVPTWTYVRKLD</sequence>
<reference evidence="2 3" key="1">
    <citation type="submission" date="2017-03" db="EMBL/GenBank/DDBJ databases">
        <authorList>
            <person name="Afonso C.L."/>
            <person name="Miller P.J."/>
            <person name="Scott M.A."/>
            <person name="Spackman E."/>
            <person name="Goraichik I."/>
            <person name="Dimitrov K.M."/>
            <person name="Suarez D.L."/>
            <person name="Swayne D.E."/>
        </authorList>
    </citation>
    <scope>NUCLEOTIDE SEQUENCE [LARGE SCALE GENOMIC DNA]</scope>
    <source>
        <strain evidence="2 3">CECT 7971</strain>
    </source>
</reference>
<dbReference type="PANTHER" id="PTHR43328">
    <property type="entry name" value="ACETYLTRANSFERASE-RELATED"/>
    <property type="match status" value="1"/>
</dbReference>
<dbReference type="PANTHER" id="PTHR43328:SF1">
    <property type="entry name" value="N-ACETYLTRANSFERASE DOMAIN-CONTAINING PROTEIN"/>
    <property type="match status" value="1"/>
</dbReference>
<keyword evidence="3" id="KW-1185">Reference proteome</keyword>
<dbReference type="RefSeq" id="WP_085849916.1">
    <property type="nucleotide sequence ID" value="NZ_FNZV01000009.1"/>
</dbReference>
<dbReference type="Gene3D" id="3.40.630.30">
    <property type="match status" value="1"/>
</dbReference>
<feature type="domain" description="N-acetyltransferase" evidence="1">
    <location>
        <begin position="22"/>
        <end position="159"/>
    </location>
</feature>
<gene>
    <name evidence="2" type="ORF">PAM7971_02810</name>
</gene>
<dbReference type="InterPro" id="IPR016181">
    <property type="entry name" value="Acyl_CoA_acyltransferase"/>
</dbReference>
<dbReference type="OrthoDB" id="9804153at2"/>
<dbReference type="InterPro" id="IPR000182">
    <property type="entry name" value="GNAT_dom"/>
</dbReference>
<dbReference type="Proteomes" id="UP000193307">
    <property type="component" value="Unassembled WGS sequence"/>
</dbReference>
<protein>
    <recommendedName>
        <fullName evidence="1">N-acetyltransferase domain-containing protein</fullName>
    </recommendedName>
</protein>
<dbReference type="Pfam" id="PF13302">
    <property type="entry name" value="Acetyltransf_3"/>
    <property type="match status" value="1"/>
</dbReference>
<dbReference type="SUPFAM" id="SSF55729">
    <property type="entry name" value="Acyl-CoA N-acyltransferases (Nat)"/>
    <property type="match status" value="1"/>
</dbReference>
<evidence type="ECO:0000259" key="1">
    <source>
        <dbReference type="Pfam" id="PF13302"/>
    </source>
</evidence>